<dbReference type="AlphaFoldDB" id="A0A7J7RIT2"/>
<gene>
    <name evidence="2" type="ORF">mRhiFer1_009465</name>
</gene>
<evidence type="ECO:0000313" key="3">
    <source>
        <dbReference type="Proteomes" id="UP000585614"/>
    </source>
</evidence>
<dbReference type="Proteomes" id="UP000585614">
    <property type="component" value="Unassembled WGS sequence"/>
</dbReference>
<proteinExistence type="predicted"/>
<protein>
    <submittedName>
        <fullName evidence="2">Uncharacterized protein</fullName>
    </submittedName>
</protein>
<organism evidence="2 3">
    <name type="scientific">Rhinolophus ferrumequinum</name>
    <name type="common">Greater horseshoe bat</name>
    <dbReference type="NCBI Taxonomy" id="59479"/>
    <lineage>
        <taxon>Eukaryota</taxon>
        <taxon>Metazoa</taxon>
        <taxon>Chordata</taxon>
        <taxon>Craniata</taxon>
        <taxon>Vertebrata</taxon>
        <taxon>Euteleostomi</taxon>
        <taxon>Mammalia</taxon>
        <taxon>Eutheria</taxon>
        <taxon>Laurasiatheria</taxon>
        <taxon>Chiroptera</taxon>
        <taxon>Yinpterochiroptera</taxon>
        <taxon>Rhinolophoidea</taxon>
        <taxon>Rhinolophidae</taxon>
        <taxon>Rhinolophinae</taxon>
        <taxon>Rhinolophus</taxon>
    </lineage>
</organism>
<sequence>MPQLVIRELLQVGRSAGRAGPGRLAEGHQWTEHTCHLSLRRFLAGRVHWLVWELQGQNCCHFATLGQILRISSQHFCSVPVPTSAGDSPPKDGQGVSRGQDLSHPSACFRGQPPQVTSLWQGFR</sequence>
<feature type="region of interest" description="Disordered" evidence="1">
    <location>
        <begin position="81"/>
        <end position="114"/>
    </location>
</feature>
<accession>A0A7J7RIT2</accession>
<comment type="caution">
    <text evidence="2">The sequence shown here is derived from an EMBL/GenBank/DDBJ whole genome shotgun (WGS) entry which is preliminary data.</text>
</comment>
<reference evidence="2 3" key="1">
    <citation type="journal article" date="2020" name="Nature">
        <title>Six reference-quality genomes reveal evolution of bat adaptations.</title>
        <authorList>
            <person name="Jebb D."/>
            <person name="Huang Z."/>
            <person name="Pippel M."/>
            <person name="Hughes G.M."/>
            <person name="Lavrichenko K."/>
            <person name="Devanna P."/>
            <person name="Winkler S."/>
            <person name="Jermiin L.S."/>
            <person name="Skirmuntt E.C."/>
            <person name="Katzourakis A."/>
            <person name="Burkitt-Gray L."/>
            <person name="Ray D.A."/>
            <person name="Sullivan K.A.M."/>
            <person name="Roscito J.G."/>
            <person name="Kirilenko B.M."/>
            <person name="Davalos L.M."/>
            <person name="Corthals A.P."/>
            <person name="Power M.L."/>
            <person name="Jones G."/>
            <person name="Ransome R.D."/>
            <person name="Dechmann D.K.N."/>
            <person name="Locatelli A.G."/>
            <person name="Puechmaille S.J."/>
            <person name="Fedrigo O."/>
            <person name="Jarvis E.D."/>
            <person name="Hiller M."/>
            <person name="Vernes S.C."/>
            <person name="Myers E.W."/>
            <person name="Teeling E.C."/>
        </authorList>
    </citation>
    <scope>NUCLEOTIDE SEQUENCE [LARGE SCALE GENOMIC DNA]</scope>
    <source>
        <strain evidence="2">MRhiFer1</strain>
        <tissue evidence="2">Lung</tissue>
    </source>
</reference>
<dbReference type="EMBL" id="JACAGC010000026">
    <property type="protein sequence ID" value="KAF6276120.1"/>
    <property type="molecule type" value="Genomic_DNA"/>
</dbReference>
<name>A0A7J7RIT2_RHIFE</name>
<evidence type="ECO:0000256" key="1">
    <source>
        <dbReference type="SAM" id="MobiDB-lite"/>
    </source>
</evidence>
<evidence type="ECO:0000313" key="2">
    <source>
        <dbReference type="EMBL" id="KAF6276120.1"/>
    </source>
</evidence>